<accession>A0AC34FLA5</accession>
<evidence type="ECO:0000313" key="1">
    <source>
        <dbReference type="Proteomes" id="UP000887579"/>
    </source>
</evidence>
<evidence type="ECO:0000313" key="2">
    <source>
        <dbReference type="WBParaSite" id="ES5_v2.g18114.t1"/>
    </source>
</evidence>
<name>A0AC34FLA5_9BILA</name>
<sequence length="521" mass="57358">MEEEEESRSFAECQENIKVKKLLFKDKIWLEGNKIFVYILFSISVIVTSLSIFKLLSYVSNAAEEDPIESGEPFPTLHVSFDGGALTVKQIQQIIFSLVIIFISSIGISFLAERIKMPGILLLGILFRNFPFINRNLFIHDAIGTFLRKFAFVIILLRAGLGLDGKALMELKGACVLLAFLPCTFEAFTVAFASWLIFKINFSFGLLLGFVLAAVSPAVIVPAMLELRTKRLGIDKGIPTLINAAASIDDVYAITWFSLVLSSVTSGTEDNSSQIWTIIRAPLEVIGGIILGTVLGIILWIFPDPQLTSIKLRRMSLLLSLSFAALFGTEYLGLETVGPIAVLILGFTAAIRWRQLSRLECLKEEKLLKNAWDYIGLPFLFSLIGYQLNLEQLDKGSIAQAVAILICGLTIRCIVAALSVLKTKLNFKEKIFVAISWLPKATVQAALAPVLLDMTRTNPSKFGIYQSEAIIILTVSIISILMTAPAGAILIRLLGPILLSKSKEAPKDDPIELEEKVLNSI</sequence>
<dbReference type="Proteomes" id="UP000887579">
    <property type="component" value="Unplaced"/>
</dbReference>
<dbReference type="WBParaSite" id="ES5_v2.g18114.t1">
    <property type="protein sequence ID" value="ES5_v2.g18114.t1"/>
    <property type="gene ID" value="ES5_v2.g18114"/>
</dbReference>
<proteinExistence type="predicted"/>
<organism evidence="1 2">
    <name type="scientific">Panagrolaimus sp. ES5</name>
    <dbReference type="NCBI Taxonomy" id="591445"/>
    <lineage>
        <taxon>Eukaryota</taxon>
        <taxon>Metazoa</taxon>
        <taxon>Ecdysozoa</taxon>
        <taxon>Nematoda</taxon>
        <taxon>Chromadorea</taxon>
        <taxon>Rhabditida</taxon>
        <taxon>Tylenchina</taxon>
        <taxon>Panagrolaimomorpha</taxon>
        <taxon>Panagrolaimoidea</taxon>
        <taxon>Panagrolaimidae</taxon>
        <taxon>Panagrolaimus</taxon>
    </lineage>
</organism>
<reference evidence="2" key="1">
    <citation type="submission" date="2022-11" db="UniProtKB">
        <authorList>
            <consortium name="WormBaseParasite"/>
        </authorList>
    </citation>
    <scope>IDENTIFICATION</scope>
</reference>
<protein>
    <submittedName>
        <fullName evidence="2">Cation/H+ exchanger domain-containing protein</fullName>
    </submittedName>
</protein>